<dbReference type="Proteomes" id="UP001062846">
    <property type="component" value="Chromosome 12"/>
</dbReference>
<comment type="caution">
    <text evidence="1">The sequence shown here is derived from an EMBL/GenBank/DDBJ whole genome shotgun (WGS) entry which is preliminary data.</text>
</comment>
<accession>A0ACC0LKJ0</accession>
<keyword evidence="2" id="KW-1185">Reference proteome</keyword>
<sequence>MVVVLTFDSVIPVCVRISGLPDGIDDAEQVRRLVEELVQLLLPALLLLTFIPLQSLSIIVFMSNAILMVIYFEIEIQYGAMNCKLILNPDRALEAIAVVK</sequence>
<name>A0ACC0LKJ0_RHOML</name>
<gene>
    <name evidence="1" type="ORF">RHMOL_Rhmol12G0203200</name>
</gene>
<organism evidence="1 2">
    <name type="scientific">Rhododendron molle</name>
    <name type="common">Chinese azalea</name>
    <name type="synonym">Azalea mollis</name>
    <dbReference type="NCBI Taxonomy" id="49168"/>
    <lineage>
        <taxon>Eukaryota</taxon>
        <taxon>Viridiplantae</taxon>
        <taxon>Streptophyta</taxon>
        <taxon>Embryophyta</taxon>
        <taxon>Tracheophyta</taxon>
        <taxon>Spermatophyta</taxon>
        <taxon>Magnoliopsida</taxon>
        <taxon>eudicotyledons</taxon>
        <taxon>Gunneridae</taxon>
        <taxon>Pentapetalae</taxon>
        <taxon>asterids</taxon>
        <taxon>Ericales</taxon>
        <taxon>Ericaceae</taxon>
        <taxon>Ericoideae</taxon>
        <taxon>Rhodoreae</taxon>
        <taxon>Rhododendron</taxon>
    </lineage>
</organism>
<dbReference type="EMBL" id="CM046399">
    <property type="protein sequence ID" value="KAI8529140.1"/>
    <property type="molecule type" value="Genomic_DNA"/>
</dbReference>
<evidence type="ECO:0000313" key="2">
    <source>
        <dbReference type="Proteomes" id="UP001062846"/>
    </source>
</evidence>
<reference evidence="1" key="1">
    <citation type="submission" date="2022-02" db="EMBL/GenBank/DDBJ databases">
        <title>Plant Genome Project.</title>
        <authorList>
            <person name="Zhang R.-G."/>
        </authorList>
    </citation>
    <scope>NUCLEOTIDE SEQUENCE</scope>
    <source>
        <strain evidence="1">AT1</strain>
    </source>
</reference>
<protein>
    <submittedName>
        <fullName evidence="1">Uncharacterized protein</fullName>
    </submittedName>
</protein>
<proteinExistence type="predicted"/>
<evidence type="ECO:0000313" key="1">
    <source>
        <dbReference type="EMBL" id="KAI8529140.1"/>
    </source>
</evidence>